<evidence type="ECO:0000313" key="2">
    <source>
        <dbReference type="Proteomes" id="UP000827976"/>
    </source>
</evidence>
<name>A0ACB7VX08_DIOAL</name>
<evidence type="ECO:0000313" key="1">
    <source>
        <dbReference type="EMBL" id="KAH7679182.1"/>
    </source>
</evidence>
<gene>
    <name evidence="1" type="ORF">IHE45_06G042500</name>
</gene>
<comment type="caution">
    <text evidence="1">The sequence shown here is derived from an EMBL/GenBank/DDBJ whole genome shotgun (WGS) entry which is preliminary data.</text>
</comment>
<keyword evidence="1" id="KW-0645">Protease</keyword>
<sequence>MEEAVHADEGELLVCRSLNVQRTQEDNWLRHNIFHTRCTCRGKVCDVIIDGGSFENVISSDMVEKLQLKTEDHPHPYGLTWLEKKKEIKVSKRCLVQFSIGGKYKDEVMCDVVPMDACHLLLGRPWQYDRKTLHDGYKNTYSFVKDDVKIVLVPTRLDASLKPSKGMKNTLLSKSEILRELQHIKQGYILVMLEANGE</sequence>
<keyword evidence="1" id="KW-0378">Hydrolase</keyword>
<proteinExistence type="predicted"/>
<accession>A0ACB7VX08</accession>
<organism evidence="1 2">
    <name type="scientific">Dioscorea alata</name>
    <name type="common">Purple yam</name>
    <dbReference type="NCBI Taxonomy" id="55571"/>
    <lineage>
        <taxon>Eukaryota</taxon>
        <taxon>Viridiplantae</taxon>
        <taxon>Streptophyta</taxon>
        <taxon>Embryophyta</taxon>
        <taxon>Tracheophyta</taxon>
        <taxon>Spermatophyta</taxon>
        <taxon>Magnoliopsida</taxon>
        <taxon>Liliopsida</taxon>
        <taxon>Dioscoreales</taxon>
        <taxon>Dioscoreaceae</taxon>
        <taxon>Dioscorea</taxon>
    </lineage>
</organism>
<keyword evidence="2" id="KW-1185">Reference proteome</keyword>
<dbReference type="Proteomes" id="UP000827976">
    <property type="component" value="Chromosome 6"/>
</dbReference>
<dbReference type="EMBL" id="CM037016">
    <property type="protein sequence ID" value="KAH7679182.1"/>
    <property type="molecule type" value="Genomic_DNA"/>
</dbReference>
<reference evidence="2" key="1">
    <citation type="journal article" date="2022" name="Nat. Commun.">
        <title>Chromosome evolution and the genetic basis of agronomically important traits in greater yam.</title>
        <authorList>
            <person name="Bredeson J.V."/>
            <person name="Lyons J.B."/>
            <person name="Oniyinde I.O."/>
            <person name="Okereke N.R."/>
            <person name="Kolade O."/>
            <person name="Nnabue I."/>
            <person name="Nwadili C.O."/>
            <person name="Hribova E."/>
            <person name="Parker M."/>
            <person name="Nwogha J."/>
            <person name="Shu S."/>
            <person name="Carlson J."/>
            <person name="Kariba R."/>
            <person name="Muthemba S."/>
            <person name="Knop K."/>
            <person name="Barton G.J."/>
            <person name="Sherwood A.V."/>
            <person name="Lopez-Montes A."/>
            <person name="Asiedu R."/>
            <person name="Jamnadass R."/>
            <person name="Muchugi A."/>
            <person name="Goodstein D."/>
            <person name="Egesi C.N."/>
            <person name="Featherston J."/>
            <person name="Asfaw A."/>
            <person name="Simpson G.G."/>
            <person name="Dolezel J."/>
            <person name="Hendre P.S."/>
            <person name="Van Deynze A."/>
            <person name="Kumar P.L."/>
            <person name="Obidiegwu J.E."/>
            <person name="Bhattacharjee R."/>
            <person name="Rokhsar D.S."/>
        </authorList>
    </citation>
    <scope>NUCLEOTIDE SEQUENCE [LARGE SCALE GENOMIC DNA]</scope>
    <source>
        <strain evidence="2">cv. TDa95/00328</strain>
    </source>
</reference>
<protein>
    <submittedName>
        <fullName evidence="1">Acid proteases protein</fullName>
    </submittedName>
</protein>